<sequence length="731" mass="77216">MGQSLTQNNFKNTGHSDKITKLKLLIKKRAMVVSLISIATLCLVVLTIVLAAPGPSDWYVRPGSGSGDGTSYATAWRGLENVIFGSGGVQAGDTLYICGTHTAVGTQVINIPSGTAISRITIRMDCPSSDDGKVFGYIFNLGGSSYLTFYKCYFDAAPIVMDNPDDPGPPVLFSHDVTIDSCVLKNDIDNIIDLYAGNDNWIIRNSDLSQSETGIYTHTSVNAAGGASYLTVENNFIHDMCLTPAQLANSDCHAVGIQNGSNITITKNQIWNTGAAIEFWSWPTAAMTNNTISYNFIKDIKVASVTEGGGIRVSNHTSPGLRTGFKIYSNIIESTGLGGSGTQGNGIELNLADPVEVYNNVIKDARGTGISIKDDNSATTYGVSGFVYNNIIVNPGNYYVSLDGRTYSNAVDLDYNVYSPYPAAGKFYFRPSGTYGANSIFTDPNFLNASGNFNQSTDFQLQATSLAIDQGRLTWLTEDFAGNTIPYDSTAADIGAFEYTPGNTVATPNVQPGTGTYTSPIAITLSSATAGATIRYTTDGSEPTGSSVAYAGTFQVSGSPGNSITLKAKGFKVGMTSSDTAINTFTIPLTLPDITIDSIATNPAQPVVGQPVAIIVIGHNNGGINLTSSQGVDSFSSDFSTFVQANPPSFSPAIIDAGHPLLSGQIFTYTFQGSFNTVGSANLLFSIDQPSALAESNESNNTFSRTVIVSATAPVLAPFTTFSNCRPVQSH</sequence>
<dbReference type="Pfam" id="PF07705">
    <property type="entry name" value="CARDB"/>
    <property type="match status" value="1"/>
</dbReference>
<feature type="domain" description="Right handed beta helix" evidence="3">
    <location>
        <begin position="196"/>
        <end position="379"/>
    </location>
</feature>
<keyword evidence="1" id="KW-0472">Membrane</keyword>
<dbReference type="EMBL" id="MHIE01000007">
    <property type="protein sequence ID" value="OGY46108.1"/>
    <property type="molecule type" value="Genomic_DNA"/>
</dbReference>
<proteinExistence type="predicted"/>
<dbReference type="NCBIfam" id="NF041518">
    <property type="entry name" value="choice_anch_Q"/>
    <property type="match status" value="1"/>
</dbReference>
<dbReference type="InterPro" id="IPR006626">
    <property type="entry name" value="PbH1"/>
</dbReference>
<dbReference type="AlphaFoldDB" id="A0A1G1Y1D2"/>
<dbReference type="InterPro" id="IPR013783">
    <property type="entry name" value="Ig-like_fold"/>
</dbReference>
<evidence type="ECO:0000313" key="5">
    <source>
        <dbReference type="EMBL" id="OGY46108.1"/>
    </source>
</evidence>
<evidence type="ECO:0000256" key="1">
    <source>
        <dbReference type="SAM" id="Phobius"/>
    </source>
</evidence>
<evidence type="ECO:0000259" key="4">
    <source>
        <dbReference type="Pfam" id="PF13290"/>
    </source>
</evidence>
<dbReference type="InterPro" id="IPR059177">
    <property type="entry name" value="GH29D-like_dom"/>
</dbReference>
<organism evidence="5 6">
    <name type="scientific">Candidatus Buchananbacteria bacterium RIFCSPHIGHO2_01_FULL_44_11</name>
    <dbReference type="NCBI Taxonomy" id="1797535"/>
    <lineage>
        <taxon>Bacteria</taxon>
        <taxon>Candidatus Buchananiibacteriota</taxon>
    </lineage>
</organism>
<feature type="domain" description="GH29D-like beta-sandwich" evidence="4">
    <location>
        <begin position="512"/>
        <end position="580"/>
    </location>
</feature>
<dbReference type="Proteomes" id="UP000178240">
    <property type="component" value="Unassembled WGS sequence"/>
</dbReference>
<dbReference type="InterPro" id="IPR039448">
    <property type="entry name" value="Beta_helix"/>
</dbReference>
<keyword evidence="1" id="KW-0812">Transmembrane</keyword>
<evidence type="ECO:0000259" key="2">
    <source>
        <dbReference type="Pfam" id="PF07705"/>
    </source>
</evidence>
<dbReference type="Gene3D" id="2.60.40.10">
    <property type="entry name" value="Immunoglobulins"/>
    <property type="match status" value="1"/>
</dbReference>
<accession>A0A1G1Y1D2</accession>
<feature type="domain" description="CARDB" evidence="2">
    <location>
        <begin position="592"/>
        <end position="704"/>
    </location>
</feature>
<dbReference type="InterPro" id="IPR011635">
    <property type="entry name" value="CARDB"/>
</dbReference>
<protein>
    <recommendedName>
        <fullName evidence="7">Right handed beta helix domain-containing protein</fullName>
    </recommendedName>
</protein>
<name>A0A1G1Y1D2_9BACT</name>
<dbReference type="InterPro" id="IPR012334">
    <property type="entry name" value="Pectin_lyas_fold"/>
</dbReference>
<keyword evidence="1" id="KW-1133">Transmembrane helix</keyword>
<dbReference type="InterPro" id="IPR011050">
    <property type="entry name" value="Pectin_lyase_fold/virulence"/>
</dbReference>
<comment type="caution">
    <text evidence="5">The sequence shown here is derived from an EMBL/GenBank/DDBJ whole genome shotgun (WGS) entry which is preliminary data.</text>
</comment>
<reference evidence="5 6" key="1">
    <citation type="journal article" date="2016" name="Nat. Commun.">
        <title>Thousands of microbial genomes shed light on interconnected biogeochemical processes in an aquifer system.</title>
        <authorList>
            <person name="Anantharaman K."/>
            <person name="Brown C.T."/>
            <person name="Hug L.A."/>
            <person name="Sharon I."/>
            <person name="Castelle C.J."/>
            <person name="Probst A.J."/>
            <person name="Thomas B.C."/>
            <person name="Singh A."/>
            <person name="Wilkins M.J."/>
            <person name="Karaoz U."/>
            <person name="Brodie E.L."/>
            <person name="Williams K.H."/>
            <person name="Hubbard S.S."/>
            <person name="Banfield J.F."/>
        </authorList>
    </citation>
    <scope>NUCLEOTIDE SEQUENCE [LARGE SCALE GENOMIC DNA]</scope>
</reference>
<gene>
    <name evidence="5" type="ORF">A2744_01970</name>
</gene>
<dbReference type="Pfam" id="PF13229">
    <property type="entry name" value="Beta_helix"/>
    <property type="match status" value="1"/>
</dbReference>
<dbReference type="Pfam" id="PF13290">
    <property type="entry name" value="CHB_HEX_C_1"/>
    <property type="match status" value="1"/>
</dbReference>
<dbReference type="SMART" id="SM00710">
    <property type="entry name" value="PbH1"/>
    <property type="match status" value="6"/>
</dbReference>
<dbReference type="SUPFAM" id="SSF51126">
    <property type="entry name" value="Pectin lyase-like"/>
    <property type="match status" value="1"/>
</dbReference>
<dbReference type="STRING" id="1797535.A2744_01970"/>
<feature type="transmembrane region" description="Helical" evidence="1">
    <location>
        <begin position="30"/>
        <end position="52"/>
    </location>
</feature>
<dbReference type="InterPro" id="IPR059226">
    <property type="entry name" value="Choice_anch_Q_dom"/>
</dbReference>
<evidence type="ECO:0000259" key="3">
    <source>
        <dbReference type="Pfam" id="PF13229"/>
    </source>
</evidence>
<evidence type="ECO:0000313" key="6">
    <source>
        <dbReference type="Proteomes" id="UP000178240"/>
    </source>
</evidence>
<evidence type="ECO:0008006" key="7">
    <source>
        <dbReference type="Google" id="ProtNLM"/>
    </source>
</evidence>
<dbReference type="Gene3D" id="2.160.20.10">
    <property type="entry name" value="Single-stranded right-handed beta-helix, Pectin lyase-like"/>
    <property type="match status" value="1"/>
</dbReference>